<evidence type="ECO:0000256" key="6">
    <source>
        <dbReference type="ARBA" id="ARBA00023310"/>
    </source>
</evidence>
<dbReference type="InterPro" id="IPR026015">
    <property type="entry name" value="ATP_synth_OSCP/delta_N_sf"/>
</dbReference>
<evidence type="ECO:0000313" key="7">
    <source>
        <dbReference type="EMBL" id="HIT17309.1"/>
    </source>
</evidence>
<dbReference type="GO" id="GO:0016020">
    <property type="term" value="C:membrane"/>
    <property type="evidence" value="ECO:0007669"/>
    <property type="project" value="UniProtKB-SubCell"/>
</dbReference>
<evidence type="ECO:0000256" key="5">
    <source>
        <dbReference type="ARBA" id="ARBA00023136"/>
    </source>
</evidence>
<evidence type="ECO:0000256" key="1">
    <source>
        <dbReference type="ARBA" id="ARBA00004370"/>
    </source>
</evidence>
<protein>
    <submittedName>
        <fullName evidence="7">ATP synthase F1 subunit delta</fullName>
    </submittedName>
</protein>
<feature type="non-terminal residue" evidence="7">
    <location>
        <position position="141"/>
    </location>
</feature>
<keyword evidence="5" id="KW-0472">Membrane</keyword>
<sequence length="141" mass="16834">MKQIFQRYALALFWLAQEENQISEFMNECQQILKIFAKNQDFLQLIKNDALKKEEKKEILSSVFKNEIPSKILYFMNVIVDHHREKYIQEIIEEFIQICLKHLNIKKGTIYSTIPLSDVQIQKMEEKISTLLKSKVILQNQ</sequence>
<organism evidence="7 8">
    <name type="scientific">Candidatus Caccosoma faecigallinarum</name>
    <dbReference type="NCBI Taxonomy" id="2840720"/>
    <lineage>
        <taxon>Bacteria</taxon>
        <taxon>Bacillati</taxon>
        <taxon>Bacillota</taxon>
        <taxon>Bacillota incertae sedis</taxon>
        <taxon>Candidatus Caccosoma</taxon>
    </lineage>
</organism>
<dbReference type="PANTHER" id="PTHR11910">
    <property type="entry name" value="ATP SYNTHASE DELTA CHAIN"/>
    <property type="match status" value="1"/>
</dbReference>
<evidence type="ECO:0000256" key="2">
    <source>
        <dbReference type="ARBA" id="ARBA00022448"/>
    </source>
</evidence>
<reference evidence="7" key="2">
    <citation type="journal article" date="2021" name="PeerJ">
        <title>Extensive microbial diversity within the chicken gut microbiome revealed by metagenomics and culture.</title>
        <authorList>
            <person name="Gilroy R."/>
            <person name="Ravi A."/>
            <person name="Getino M."/>
            <person name="Pursley I."/>
            <person name="Horton D.L."/>
            <person name="Alikhan N.F."/>
            <person name="Baker D."/>
            <person name="Gharbi K."/>
            <person name="Hall N."/>
            <person name="Watson M."/>
            <person name="Adriaenssens E.M."/>
            <person name="Foster-Nyarko E."/>
            <person name="Jarju S."/>
            <person name="Secka A."/>
            <person name="Antonio M."/>
            <person name="Oren A."/>
            <person name="Chaudhuri R.R."/>
            <person name="La Ragione R."/>
            <person name="Hildebrand F."/>
            <person name="Pallen M.J."/>
        </authorList>
    </citation>
    <scope>NUCLEOTIDE SEQUENCE</scope>
    <source>
        <strain evidence="7">14508</strain>
    </source>
</reference>
<dbReference type="Proteomes" id="UP000886893">
    <property type="component" value="Unassembled WGS sequence"/>
</dbReference>
<comment type="subcellular location">
    <subcellularLocation>
        <location evidence="1">Membrane</location>
    </subcellularLocation>
</comment>
<accession>A0A9D1G826</accession>
<dbReference type="AlphaFoldDB" id="A0A9D1G826"/>
<dbReference type="PRINTS" id="PR00125">
    <property type="entry name" value="ATPASEDELTA"/>
</dbReference>
<dbReference type="NCBIfam" id="TIGR01145">
    <property type="entry name" value="ATP_synt_delta"/>
    <property type="match status" value="1"/>
</dbReference>
<dbReference type="SUPFAM" id="SSF47928">
    <property type="entry name" value="N-terminal domain of the delta subunit of the F1F0-ATP synthase"/>
    <property type="match status" value="1"/>
</dbReference>
<evidence type="ECO:0000313" key="8">
    <source>
        <dbReference type="Proteomes" id="UP000886893"/>
    </source>
</evidence>
<reference evidence="7" key="1">
    <citation type="submission" date="2020-10" db="EMBL/GenBank/DDBJ databases">
        <authorList>
            <person name="Gilroy R."/>
        </authorList>
    </citation>
    <scope>NUCLEOTIDE SEQUENCE</scope>
    <source>
        <strain evidence="7">14508</strain>
    </source>
</reference>
<dbReference type="GO" id="GO:0046933">
    <property type="term" value="F:proton-transporting ATP synthase activity, rotational mechanism"/>
    <property type="evidence" value="ECO:0007669"/>
    <property type="project" value="InterPro"/>
</dbReference>
<dbReference type="InterPro" id="IPR000711">
    <property type="entry name" value="ATPase_OSCP/dsu"/>
</dbReference>
<name>A0A9D1G826_9FIRM</name>
<comment type="caution">
    <text evidence="7">The sequence shown here is derived from an EMBL/GenBank/DDBJ whole genome shotgun (WGS) entry which is preliminary data.</text>
</comment>
<dbReference type="Pfam" id="PF00213">
    <property type="entry name" value="OSCP"/>
    <property type="match status" value="1"/>
</dbReference>
<evidence type="ECO:0000256" key="4">
    <source>
        <dbReference type="ARBA" id="ARBA00023065"/>
    </source>
</evidence>
<gene>
    <name evidence="7" type="primary">atpH</name>
    <name evidence="7" type="ORF">IAD04_02875</name>
</gene>
<dbReference type="Gene3D" id="1.10.520.20">
    <property type="entry name" value="N-terminal domain of the delta subunit of the F1F0-ATP synthase"/>
    <property type="match status" value="1"/>
</dbReference>
<keyword evidence="3" id="KW-0375">Hydrogen ion transport</keyword>
<dbReference type="EMBL" id="DVKI01000093">
    <property type="protein sequence ID" value="HIT17309.1"/>
    <property type="molecule type" value="Genomic_DNA"/>
</dbReference>
<evidence type="ECO:0000256" key="3">
    <source>
        <dbReference type="ARBA" id="ARBA00022781"/>
    </source>
</evidence>
<keyword evidence="4" id="KW-0406">Ion transport</keyword>
<proteinExistence type="predicted"/>
<keyword evidence="2" id="KW-0813">Transport</keyword>
<keyword evidence="6" id="KW-0066">ATP synthesis</keyword>